<keyword evidence="3" id="KW-0862">Zinc</keyword>
<dbReference type="PANTHER" id="PTHR45640:SF13">
    <property type="entry name" value="HEAT SHOCK PROTEIN 22-RELATED"/>
    <property type="match status" value="1"/>
</dbReference>
<feature type="domain" description="SHSP" evidence="6">
    <location>
        <begin position="63"/>
        <end position="174"/>
    </location>
</feature>
<dbReference type="InterPro" id="IPR008978">
    <property type="entry name" value="HSP20-like_chaperone"/>
</dbReference>
<dbReference type="RefSeq" id="XP_011298417.1">
    <property type="nucleotide sequence ID" value="XM_011300115.1"/>
</dbReference>
<dbReference type="InterPro" id="IPR055269">
    <property type="entry name" value="Alpha-crystallin/HSP_16"/>
</dbReference>
<evidence type="ECO:0000256" key="3">
    <source>
        <dbReference type="PIRSR" id="PIRSR036514-1"/>
    </source>
</evidence>
<evidence type="ECO:0000259" key="6">
    <source>
        <dbReference type="PROSITE" id="PS01031"/>
    </source>
</evidence>
<dbReference type="GO" id="GO:0042026">
    <property type="term" value="P:protein refolding"/>
    <property type="evidence" value="ECO:0007669"/>
    <property type="project" value="TreeGrafter"/>
</dbReference>
<dbReference type="GO" id="GO:0051082">
    <property type="term" value="F:unfolded protein binding"/>
    <property type="evidence" value="ECO:0007669"/>
    <property type="project" value="TreeGrafter"/>
</dbReference>
<dbReference type="Pfam" id="PF00011">
    <property type="entry name" value="HSP20"/>
    <property type="match status" value="1"/>
</dbReference>
<dbReference type="GeneID" id="105263726"/>
<dbReference type="Gene3D" id="2.60.40.790">
    <property type="match status" value="1"/>
</dbReference>
<dbReference type="GO" id="GO:0005737">
    <property type="term" value="C:cytoplasm"/>
    <property type="evidence" value="ECO:0007669"/>
    <property type="project" value="TreeGrafter"/>
</dbReference>
<dbReference type="GO" id="GO:0046872">
    <property type="term" value="F:metal ion binding"/>
    <property type="evidence" value="ECO:0007669"/>
    <property type="project" value="UniProtKB-KW"/>
</dbReference>
<accession>A0A9R1SWH4</accession>
<organism evidence="7 8">
    <name type="scientific">Fopius arisanus</name>
    <dbReference type="NCBI Taxonomy" id="64838"/>
    <lineage>
        <taxon>Eukaryota</taxon>
        <taxon>Metazoa</taxon>
        <taxon>Ecdysozoa</taxon>
        <taxon>Arthropoda</taxon>
        <taxon>Hexapoda</taxon>
        <taxon>Insecta</taxon>
        <taxon>Pterygota</taxon>
        <taxon>Neoptera</taxon>
        <taxon>Endopterygota</taxon>
        <taxon>Hymenoptera</taxon>
        <taxon>Apocrita</taxon>
        <taxon>Ichneumonoidea</taxon>
        <taxon>Braconidae</taxon>
        <taxon>Opiinae</taxon>
        <taxon>Fopius</taxon>
    </lineage>
</organism>
<proteinExistence type="inferred from homology"/>
<dbReference type="CDD" id="cd06526">
    <property type="entry name" value="metazoan_ACD"/>
    <property type="match status" value="1"/>
</dbReference>
<feature type="binding site" evidence="3">
    <location>
        <position position="112"/>
    </location>
    <ligand>
        <name>Zn(2+)</name>
        <dbReference type="ChEBI" id="CHEBI:29105"/>
        <label>1</label>
    </ligand>
</feature>
<dbReference type="PANTHER" id="PTHR45640">
    <property type="entry name" value="HEAT SHOCK PROTEIN HSP-12.2-RELATED"/>
    <property type="match status" value="1"/>
</dbReference>
<comment type="similarity">
    <text evidence="2 4 5">Belongs to the small heat shock protein (HSP20) family.</text>
</comment>
<dbReference type="PRINTS" id="PR00299">
    <property type="entry name" value="ACRYSTALLIN"/>
</dbReference>
<reference evidence="8" key="1">
    <citation type="submission" date="2025-08" db="UniProtKB">
        <authorList>
            <consortium name="RefSeq"/>
        </authorList>
    </citation>
    <scope>IDENTIFICATION</scope>
    <source>
        <strain evidence="8">USDA-PBARC FA_bdor</strain>
        <tissue evidence="8">Whole organism</tissue>
    </source>
</reference>
<dbReference type="GO" id="GO:0005634">
    <property type="term" value="C:nucleus"/>
    <property type="evidence" value="ECO:0007669"/>
    <property type="project" value="TreeGrafter"/>
</dbReference>
<dbReference type="GO" id="GO:0009408">
    <property type="term" value="P:response to heat"/>
    <property type="evidence" value="ECO:0007669"/>
    <property type="project" value="UniProtKB-ARBA"/>
</dbReference>
<dbReference type="SUPFAM" id="SSF49764">
    <property type="entry name" value="HSP20-like chaperones"/>
    <property type="match status" value="1"/>
</dbReference>
<dbReference type="OrthoDB" id="1431247at2759"/>
<keyword evidence="7" id="KW-1185">Reference proteome</keyword>
<sequence length="195" mass="22211">MSLSSIFHSNWWEELDHPHSLVDQYFGDGIHHDVLHEAHRHPRSHAPLQHVRGLGRCPMVYQRPWAVARPQGVSTVKPHKDSFHVSLDVQQFAPEEISVKLLDGSVIVEGKHDDKKDEHGWVSRQFCRRYQIPEQCDIEQVQSTLSSDGVLSIIVPRKVENKVEGEKTIPIIHTGKPAIVDTPKSKKESLPENSH</sequence>
<dbReference type="PROSITE" id="PS01031">
    <property type="entry name" value="SHSP"/>
    <property type="match status" value="1"/>
</dbReference>
<dbReference type="InterPro" id="IPR002068">
    <property type="entry name" value="A-crystallin/Hsp20_dom"/>
</dbReference>
<dbReference type="AlphaFoldDB" id="A0A9R1SWH4"/>
<protein>
    <submittedName>
        <fullName evidence="8">Protein lethal(2)essential for life-like</fullName>
    </submittedName>
</protein>
<dbReference type="PIRSF" id="PIRSF036514">
    <property type="entry name" value="Sm_HSP_B1"/>
    <property type="match status" value="1"/>
</dbReference>
<feature type="binding site" evidence="3">
    <location>
        <position position="119"/>
    </location>
    <ligand>
        <name>Zn(2+)</name>
        <dbReference type="ChEBI" id="CHEBI:29105"/>
        <label>1</label>
    </ligand>
</feature>
<keyword evidence="3" id="KW-0479">Metal-binding</keyword>
<dbReference type="Proteomes" id="UP000694866">
    <property type="component" value="Unplaced"/>
</dbReference>
<evidence type="ECO:0000256" key="5">
    <source>
        <dbReference type="RuleBase" id="RU003616"/>
    </source>
</evidence>
<keyword evidence="1" id="KW-0346">Stress response</keyword>
<gene>
    <name evidence="8" type="primary">LOC105263726</name>
</gene>
<name>A0A9R1SWH4_9HYME</name>
<dbReference type="InterPro" id="IPR001436">
    <property type="entry name" value="Alpha-crystallin/sHSP_animal"/>
</dbReference>
<evidence type="ECO:0000256" key="4">
    <source>
        <dbReference type="PROSITE-ProRule" id="PRU00285"/>
    </source>
</evidence>
<evidence type="ECO:0000256" key="2">
    <source>
        <dbReference type="PIRNR" id="PIRNR036514"/>
    </source>
</evidence>
<evidence type="ECO:0000313" key="7">
    <source>
        <dbReference type="Proteomes" id="UP000694866"/>
    </source>
</evidence>
<evidence type="ECO:0000313" key="8">
    <source>
        <dbReference type="RefSeq" id="XP_011298417.1"/>
    </source>
</evidence>
<dbReference type="KEGG" id="fas:105263726"/>
<evidence type="ECO:0000256" key="1">
    <source>
        <dbReference type="ARBA" id="ARBA00023016"/>
    </source>
</evidence>